<dbReference type="SMART" id="SM01273">
    <property type="entry name" value="Mago-bind"/>
    <property type="match status" value="1"/>
</dbReference>
<evidence type="ECO:0000313" key="3">
    <source>
        <dbReference type="EMBL" id="KAF5369815.1"/>
    </source>
</evidence>
<sequence length="186" mass="20526">MSKPAINPKKTAAGIAVDPQSLDRVVPESRRPDGSVRKEIKIRPGFTPQEDVSRFRGSRQVQMDRNALPKGHILGWVAPSTAQKEDQESKPMSKSAKKNAKRKQQREEKRNEIIKDNWEDEDEDASPPPKAPTQLSKSSSSTSNPAHTADTPNWAVASDAEPPSKDTSSKSDADSLTKDMDKLEVK</sequence>
<feature type="compositionally biased region" description="Basic residues" evidence="1">
    <location>
        <begin position="95"/>
        <end position="104"/>
    </location>
</feature>
<dbReference type="Proteomes" id="UP000559256">
    <property type="component" value="Unassembled WGS sequence"/>
</dbReference>
<dbReference type="Pfam" id="PF09282">
    <property type="entry name" value="Mago-bind"/>
    <property type="match status" value="1"/>
</dbReference>
<dbReference type="OrthoDB" id="21625at2759"/>
<feature type="domain" description="WIBG Mago-binding" evidence="2">
    <location>
        <begin position="22"/>
        <end position="48"/>
    </location>
</feature>
<dbReference type="InterPro" id="IPR036348">
    <property type="entry name" value="WIBG_N_sf"/>
</dbReference>
<proteinExistence type="predicted"/>
<dbReference type="GO" id="GO:0035145">
    <property type="term" value="C:exon-exon junction complex"/>
    <property type="evidence" value="ECO:0007669"/>
    <property type="project" value="TreeGrafter"/>
</dbReference>
<feature type="compositionally biased region" description="Basic and acidic residues" evidence="1">
    <location>
        <begin position="25"/>
        <end position="42"/>
    </location>
</feature>
<gene>
    <name evidence="3" type="ORF">D9758_001119</name>
</gene>
<evidence type="ECO:0000313" key="4">
    <source>
        <dbReference type="Proteomes" id="UP000559256"/>
    </source>
</evidence>
<evidence type="ECO:0000259" key="2">
    <source>
        <dbReference type="SMART" id="SM01273"/>
    </source>
</evidence>
<dbReference type="SUPFAM" id="SSF101931">
    <property type="entry name" value="Pym (Within the bgcn gene intron protein, WIBG), N-terminal domain"/>
    <property type="match status" value="1"/>
</dbReference>
<dbReference type="AlphaFoldDB" id="A0A8H5LTV5"/>
<accession>A0A8H5LTV5</accession>
<dbReference type="GO" id="GO:0003723">
    <property type="term" value="F:RNA binding"/>
    <property type="evidence" value="ECO:0007669"/>
    <property type="project" value="TreeGrafter"/>
</dbReference>
<organism evidence="3 4">
    <name type="scientific">Tetrapyrgos nigripes</name>
    <dbReference type="NCBI Taxonomy" id="182062"/>
    <lineage>
        <taxon>Eukaryota</taxon>
        <taxon>Fungi</taxon>
        <taxon>Dikarya</taxon>
        <taxon>Basidiomycota</taxon>
        <taxon>Agaricomycotina</taxon>
        <taxon>Agaricomycetes</taxon>
        <taxon>Agaricomycetidae</taxon>
        <taxon>Agaricales</taxon>
        <taxon>Marasmiineae</taxon>
        <taxon>Marasmiaceae</taxon>
        <taxon>Tetrapyrgos</taxon>
    </lineage>
</organism>
<reference evidence="3 4" key="1">
    <citation type="journal article" date="2020" name="ISME J.">
        <title>Uncovering the hidden diversity of litter-decomposition mechanisms in mushroom-forming fungi.</title>
        <authorList>
            <person name="Floudas D."/>
            <person name="Bentzer J."/>
            <person name="Ahren D."/>
            <person name="Johansson T."/>
            <person name="Persson P."/>
            <person name="Tunlid A."/>
        </authorList>
    </citation>
    <scope>NUCLEOTIDE SEQUENCE [LARGE SCALE GENOMIC DNA]</scope>
    <source>
        <strain evidence="3 4">CBS 291.85</strain>
    </source>
</reference>
<protein>
    <recommendedName>
        <fullName evidence="2">WIBG Mago-binding domain-containing protein</fullName>
    </recommendedName>
</protein>
<dbReference type="InterPro" id="IPR015362">
    <property type="entry name" value="WIBG_mago-bd"/>
</dbReference>
<keyword evidence="4" id="KW-1185">Reference proteome</keyword>
<dbReference type="PANTHER" id="PTHR22959">
    <property type="entry name" value="PYM PROTEIN"/>
    <property type="match status" value="1"/>
</dbReference>
<name>A0A8H5LTV5_9AGAR</name>
<feature type="compositionally biased region" description="Basic and acidic residues" evidence="1">
    <location>
        <begin position="162"/>
        <end position="186"/>
    </location>
</feature>
<dbReference type="GO" id="GO:1903259">
    <property type="term" value="P:exon-exon junction complex disassembly"/>
    <property type="evidence" value="ECO:0007669"/>
    <property type="project" value="InterPro"/>
</dbReference>
<comment type="caution">
    <text evidence="3">The sequence shown here is derived from an EMBL/GenBank/DDBJ whole genome shotgun (WGS) entry which is preliminary data.</text>
</comment>
<dbReference type="PANTHER" id="PTHR22959:SF0">
    <property type="entry name" value="PARTNER OF Y14 AND MAGO"/>
    <property type="match status" value="1"/>
</dbReference>
<dbReference type="EMBL" id="JAACJM010000012">
    <property type="protein sequence ID" value="KAF5369815.1"/>
    <property type="molecule type" value="Genomic_DNA"/>
</dbReference>
<dbReference type="GO" id="GO:0005737">
    <property type="term" value="C:cytoplasm"/>
    <property type="evidence" value="ECO:0007669"/>
    <property type="project" value="TreeGrafter"/>
</dbReference>
<evidence type="ECO:0000256" key="1">
    <source>
        <dbReference type="SAM" id="MobiDB-lite"/>
    </source>
</evidence>
<feature type="compositionally biased region" description="Basic and acidic residues" evidence="1">
    <location>
        <begin position="105"/>
        <end position="117"/>
    </location>
</feature>
<feature type="region of interest" description="Disordered" evidence="1">
    <location>
        <begin position="20"/>
        <end position="186"/>
    </location>
</feature>
<dbReference type="InterPro" id="IPR039333">
    <property type="entry name" value="PYM1"/>
</dbReference>